<organism evidence="11 12">
    <name type="scientific">Microdochium bolleyi</name>
    <dbReference type="NCBI Taxonomy" id="196109"/>
    <lineage>
        <taxon>Eukaryota</taxon>
        <taxon>Fungi</taxon>
        <taxon>Dikarya</taxon>
        <taxon>Ascomycota</taxon>
        <taxon>Pezizomycotina</taxon>
        <taxon>Sordariomycetes</taxon>
        <taxon>Xylariomycetidae</taxon>
        <taxon>Xylariales</taxon>
        <taxon>Microdochiaceae</taxon>
        <taxon>Microdochium</taxon>
    </lineage>
</organism>
<dbReference type="STRING" id="196109.A0A136IMR1"/>
<evidence type="ECO:0000256" key="5">
    <source>
        <dbReference type="ARBA" id="ARBA00022801"/>
    </source>
</evidence>
<reference evidence="12" key="1">
    <citation type="submission" date="2016-02" db="EMBL/GenBank/DDBJ databases">
        <title>Draft genome sequence of Microdochium bolleyi, a fungal endophyte of beachgrass.</title>
        <authorList>
            <consortium name="DOE Joint Genome Institute"/>
            <person name="David A.S."/>
            <person name="May G."/>
            <person name="Haridas S."/>
            <person name="Lim J."/>
            <person name="Wang M."/>
            <person name="Labutti K."/>
            <person name="Lipzen A."/>
            <person name="Barry K."/>
            <person name="Grigoriev I.V."/>
        </authorList>
    </citation>
    <scope>NUCLEOTIDE SEQUENCE [LARGE SCALE GENOMIC DNA]</scope>
    <source>
        <strain evidence="12">J235TASD1</strain>
    </source>
</reference>
<evidence type="ECO:0000256" key="3">
    <source>
        <dbReference type="ARBA" id="ARBA00022723"/>
    </source>
</evidence>
<dbReference type="InterPro" id="IPR011330">
    <property type="entry name" value="Glyco_hydro/deAcase_b/a-brl"/>
</dbReference>
<evidence type="ECO:0000259" key="10">
    <source>
        <dbReference type="PROSITE" id="PS51677"/>
    </source>
</evidence>
<protein>
    <recommendedName>
        <fullName evidence="13">Polysaccharide deacetylase</fullName>
    </recommendedName>
</protein>
<evidence type="ECO:0000256" key="8">
    <source>
        <dbReference type="PROSITE-ProRule" id="PRU00261"/>
    </source>
</evidence>
<dbReference type="GO" id="GO:0005975">
    <property type="term" value="P:carbohydrate metabolic process"/>
    <property type="evidence" value="ECO:0007669"/>
    <property type="project" value="InterPro"/>
</dbReference>
<keyword evidence="6" id="KW-0119">Carbohydrate metabolism</keyword>
<comment type="cofactor">
    <cofactor evidence="1">
        <name>Co(2+)</name>
        <dbReference type="ChEBI" id="CHEBI:48828"/>
    </cofactor>
</comment>
<dbReference type="EMBL" id="KQ964270">
    <property type="protein sequence ID" value="KXJ86220.1"/>
    <property type="molecule type" value="Genomic_DNA"/>
</dbReference>
<keyword evidence="4" id="KW-0732">Signal</keyword>
<feature type="disulfide bond" evidence="8">
    <location>
        <begin position="277"/>
        <end position="291"/>
    </location>
</feature>
<proteinExistence type="predicted"/>
<keyword evidence="12" id="KW-1185">Reference proteome</keyword>
<evidence type="ECO:0000256" key="1">
    <source>
        <dbReference type="ARBA" id="ARBA00001941"/>
    </source>
</evidence>
<dbReference type="InParanoid" id="A0A136IMR1"/>
<evidence type="ECO:0000259" key="9">
    <source>
        <dbReference type="PROSITE" id="PS50941"/>
    </source>
</evidence>
<dbReference type="Pfam" id="PF00187">
    <property type="entry name" value="Chitin_bind_1"/>
    <property type="match status" value="1"/>
</dbReference>
<comment type="caution">
    <text evidence="8">Lacks conserved residue(s) required for the propagation of feature annotation.</text>
</comment>
<sequence>MLLGSAVASPVAVTIEDRDIEGRAVPVGQAIFKCTTPGTIALTFDDGPFQYTQRAMDLLRDGGNMKATFFVNGQNRDSVLNRRPAIERMLRENHQIGHHTWSHPFLTQVSNAEVRKQMIDLENTLFDMTGKIPTYMRPPYFDYNQNTLNIMRDLGYKVIIADIDTKDFETNSPSNYQVAVGKFRDGVAKGGSISLAHDIHEGTVNLILPEMIKIVRQRGLRAVTVGECLGDAPRDWYRYAKRSSTAPPPATQPPTGVVGPGGQCGGSNKWMCASGLCCSQYGWCGDTAQYCANGCQRAFGRCN</sequence>
<evidence type="ECO:0000313" key="11">
    <source>
        <dbReference type="EMBL" id="KXJ86220.1"/>
    </source>
</evidence>
<dbReference type="SUPFAM" id="SSF57016">
    <property type="entry name" value="Plant lectins/antimicrobial peptides"/>
    <property type="match status" value="1"/>
</dbReference>
<dbReference type="PANTHER" id="PTHR46471">
    <property type="entry name" value="CHITIN DEACETYLASE"/>
    <property type="match status" value="1"/>
</dbReference>
<keyword evidence="5" id="KW-0378">Hydrolase</keyword>
<name>A0A136IMR1_9PEZI</name>
<dbReference type="OrthoDB" id="2125469at2759"/>
<gene>
    <name evidence="11" type="ORF">Micbo1qcDRAFT_126791</name>
</gene>
<feature type="domain" description="NodB homology" evidence="10">
    <location>
        <begin position="38"/>
        <end position="223"/>
    </location>
</feature>
<evidence type="ECO:0000256" key="4">
    <source>
        <dbReference type="ARBA" id="ARBA00022729"/>
    </source>
</evidence>
<evidence type="ECO:0000256" key="7">
    <source>
        <dbReference type="ARBA" id="ARBA00023285"/>
    </source>
</evidence>
<dbReference type="CDD" id="cd11618">
    <property type="entry name" value="ChtBD1_1"/>
    <property type="match status" value="1"/>
</dbReference>
<dbReference type="FunCoup" id="A0A136IMR1">
    <property type="interactions" value="43"/>
</dbReference>
<dbReference type="Gene3D" id="3.20.20.370">
    <property type="entry name" value="Glycoside hydrolase/deacetylase"/>
    <property type="match status" value="1"/>
</dbReference>
<dbReference type="PANTHER" id="PTHR46471:SF2">
    <property type="entry name" value="CHITIN DEACETYLASE-RELATED"/>
    <property type="match status" value="1"/>
</dbReference>
<dbReference type="InterPro" id="IPR002509">
    <property type="entry name" value="NODB_dom"/>
</dbReference>
<dbReference type="PROSITE" id="PS50941">
    <property type="entry name" value="CHIT_BIND_I_2"/>
    <property type="match status" value="1"/>
</dbReference>
<keyword evidence="3" id="KW-0479">Metal-binding</keyword>
<dbReference type="GO" id="GO:0016810">
    <property type="term" value="F:hydrolase activity, acting on carbon-nitrogen (but not peptide) bonds"/>
    <property type="evidence" value="ECO:0007669"/>
    <property type="project" value="InterPro"/>
</dbReference>
<dbReference type="PROSITE" id="PS51677">
    <property type="entry name" value="NODB"/>
    <property type="match status" value="1"/>
</dbReference>
<dbReference type="GO" id="GO:0046872">
    <property type="term" value="F:metal ion binding"/>
    <property type="evidence" value="ECO:0007669"/>
    <property type="project" value="UniProtKB-KW"/>
</dbReference>
<accession>A0A136IMR1</accession>
<dbReference type="SMART" id="SM00270">
    <property type="entry name" value="ChtBD1"/>
    <property type="match status" value="1"/>
</dbReference>
<dbReference type="Proteomes" id="UP000070501">
    <property type="component" value="Unassembled WGS sequence"/>
</dbReference>
<feature type="disulfide bond" evidence="8">
    <location>
        <begin position="272"/>
        <end position="284"/>
    </location>
</feature>
<keyword evidence="2 8" id="KW-0147">Chitin-binding</keyword>
<keyword evidence="8" id="KW-1015">Disulfide bond</keyword>
<dbReference type="AlphaFoldDB" id="A0A136IMR1"/>
<dbReference type="InterPro" id="IPR018371">
    <property type="entry name" value="Chitin-binding_1_CS"/>
</dbReference>
<dbReference type="PROSITE" id="PS00026">
    <property type="entry name" value="CHIT_BIND_I_1"/>
    <property type="match status" value="1"/>
</dbReference>
<evidence type="ECO:0008006" key="13">
    <source>
        <dbReference type="Google" id="ProtNLM"/>
    </source>
</evidence>
<dbReference type="Pfam" id="PF01522">
    <property type="entry name" value="Polysacc_deac_1"/>
    <property type="match status" value="1"/>
</dbReference>
<dbReference type="SUPFAM" id="SSF88713">
    <property type="entry name" value="Glycoside hydrolase/deacetylase"/>
    <property type="match status" value="1"/>
</dbReference>
<evidence type="ECO:0000313" key="12">
    <source>
        <dbReference type="Proteomes" id="UP000070501"/>
    </source>
</evidence>
<evidence type="ECO:0000256" key="6">
    <source>
        <dbReference type="ARBA" id="ARBA00023277"/>
    </source>
</evidence>
<dbReference type="Gene3D" id="3.30.60.10">
    <property type="entry name" value="Endochitinase-like"/>
    <property type="match status" value="1"/>
</dbReference>
<dbReference type="CDD" id="cd10951">
    <property type="entry name" value="CE4_ClCDA_like"/>
    <property type="match status" value="1"/>
</dbReference>
<keyword evidence="7" id="KW-0170">Cobalt</keyword>
<dbReference type="GO" id="GO:0008061">
    <property type="term" value="F:chitin binding"/>
    <property type="evidence" value="ECO:0007669"/>
    <property type="project" value="UniProtKB-UniRule"/>
</dbReference>
<dbReference type="InterPro" id="IPR001002">
    <property type="entry name" value="Chitin-bd_1"/>
</dbReference>
<evidence type="ECO:0000256" key="2">
    <source>
        <dbReference type="ARBA" id="ARBA00022669"/>
    </source>
</evidence>
<dbReference type="InterPro" id="IPR036861">
    <property type="entry name" value="Endochitinase-like_sf"/>
</dbReference>
<feature type="domain" description="Chitin-binding type-1" evidence="9">
    <location>
        <begin position="261"/>
        <end position="303"/>
    </location>
</feature>